<proteinExistence type="predicted"/>
<dbReference type="EMBL" id="HBJA01146050">
    <property type="protein sequence ID" value="CAE0838891.1"/>
    <property type="molecule type" value="Transcribed_RNA"/>
</dbReference>
<gene>
    <name evidence="1" type="ORF">EGYM00163_LOCUS50263</name>
</gene>
<protein>
    <submittedName>
        <fullName evidence="1">Uncharacterized protein</fullName>
    </submittedName>
</protein>
<sequence>MSTYTGAATAPKSERLRTAFEEKQANHKKCIESAKAQKFTKDETIDACAWTHRQATLALKDWFEYRPPFDTARSRWAEYFSIRHDSQSYLGWSQKFF</sequence>
<dbReference type="AlphaFoldDB" id="A0A7S4GJF8"/>
<evidence type="ECO:0000313" key="1">
    <source>
        <dbReference type="EMBL" id="CAE0838891.1"/>
    </source>
</evidence>
<reference evidence="1" key="1">
    <citation type="submission" date="2021-01" db="EMBL/GenBank/DDBJ databases">
        <authorList>
            <person name="Corre E."/>
            <person name="Pelletier E."/>
            <person name="Niang G."/>
            <person name="Scheremetjew M."/>
            <person name="Finn R."/>
            <person name="Kale V."/>
            <person name="Holt S."/>
            <person name="Cochrane G."/>
            <person name="Meng A."/>
            <person name="Brown T."/>
            <person name="Cohen L."/>
        </authorList>
    </citation>
    <scope>NUCLEOTIDE SEQUENCE</scope>
    <source>
        <strain evidence="1">CCMP1594</strain>
    </source>
</reference>
<organism evidence="1">
    <name type="scientific">Eutreptiella gymnastica</name>
    <dbReference type="NCBI Taxonomy" id="73025"/>
    <lineage>
        <taxon>Eukaryota</taxon>
        <taxon>Discoba</taxon>
        <taxon>Euglenozoa</taxon>
        <taxon>Euglenida</taxon>
        <taxon>Spirocuta</taxon>
        <taxon>Euglenophyceae</taxon>
        <taxon>Eutreptiales</taxon>
        <taxon>Eutreptiaceae</taxon>
        <taxon>Eutreptiella</taxon>
    </lineage>
</organism>
<name>A0A7S4GJF8_9EUGL</name>
<accession>A0A7S4GJF8</accession>